<dbReference type="GO" id="GO:0008780">
    <property type="term" value="F:acyl-[acyl-carrier-protein]-UDP-N-acetylglucosamine O-acyltransferase activity"/>
    <property type="evidence" value="ECO:0007669"/>
    <property type="project" value="InterPro"/>
</dbReference>
<dbReference type="EMBL" id="MU865299">
    <property type="protein sequence ID" value="KAK4230326.1"/>
    <property type="molecule type" value="Genomic_DNA"/>
</dbReference>
<evidence type="ECO:0000256" key="5">
    <source>
        <dbReference type="ARBA" id="ARBA00023315"/>
    </source>
</evidence>
<gene>
    <name evidence="8" type="ORF">QBC38DRAFT_507448</name>
</gene>
<dbReference type="GO" id="GO:0009245">
    <property type="term" value="P:lipid A biosynthetic process"/>
    <property type="evidence" value="ECO:0007669"/>
    <property type="project" value="UniProtKB-KW"/>
</dbReference>
<comment type="caution">
    <text evidence="8">The sequence shown here is derived from an EMBL/GenBank/DDBJ whole genome shotgun (WGS) entry which is preliminary data.</text>
</comment>
<dbReference type="Gene3D" id="2.160.10.10">
    <property type="entry name" value="Hexapeptide repeat proteins"/>
    <property type="match status" value="1"/>
</dbReference>
<dbReference type="PANTHER" id="PTHR43480">
    <property type="entry name" value="ACYL-[ACYL-CARRIER-PROTEIN]--UDP-N-ACETYLGLUCOSAMINE O-ACYLTRANSFERASE"/>
    <property type="match status" value="1"/>
</dbReference>
<dbReference type="InterPro" id="IPR001451">
    <property type="entry name" value="Hexapep"/>
</dbReference>
<keyword evidence="3" id="KW-0808">Transferase</keyword>
<dbReference type="InterPro" id="IPR029098">
    <property type="entry name" value="Acetyltransf_C"/>
</dbReference>
<name>A0AAN7GZX8_9PEZI</name>
<evidence type="ECO:0000256" key="3">
    <source>
        <dbReference type="ARBA" id="ARBA00022679"/>
    </source>
</evidence>
<evidence type="ECO:0000256" key="1">
    <source>
        <dbReference type="ARBA" id="ARBA00022516"/>
    </source>
</evidence>
<reference evidence="8" key="2">
    <citation type="submission" date="2023-05" db="EMBL/GenBank/DDBJ databases">
        <authorList>
            <consortium name="Lawrence Berkeley National Laboratory"/>
            <person name="Steindorff A."/>
            <person name="Hensen N."/>
            <person name="Bonometti L."/>
            <person name="Westerberg I."/>
            <person name="Brannstrom I.O."/>
            <person name="Guillou S."/>
            <person name="Cros-Aarteil S."/>
            <person name="Calhoun S."/>
            <person name="Haridas S."/>
            <person name="Kuo A."/>
            <person name="Mondo S."/>
            <person name="Pangilinan J."/>
            <person name="Riley R."/>
            <person name="Labutti K."/>
            <person name="Andreopoulos B."/>
            <person name="Lipzen A."/>
            <person name="Chen C."/>
            <person name="Yanf M."/>
            <person name="Daum C."/>
            <person name="Ng V."/>
            <person name="Clum A."/>
            <person name="Ohm R."/>
            <person name="Martin F."/>
            <person name="Silar P."/>
            <person name="Natvig D."/>
            <person name="Lalanne C."/>
            <person name="Gautier V."/>
            <person name="Ament-Velasquez S.L."/>
            <person name="Kruys A."/>
            <person name="Hutchinson M.I."/>
            <person name="Powell A.J."/>
            <person name="Barry K."/>
            <person name="Miller A.N."/>
            <person name="Grigoriev I.V."/>
            <person name="Debuchy R."/>
            <person name="Gladieux P."/>
            <person name="Thoren M.H."/>
            <person name="Johannesson H."/>
        </authorList>
    </citation>
    <scope>NUCLEOTIDE SEQUENCE</scope>
    <source>
        <strain evidence="8">CBS 990.96</strain>
    </source>
</reference>
<keyword evidence="2" id="KW-0441">Lipid A biosynthesis</keyword>
<evidence type="ECO:0000313" key="9">
    <source>
        <dbReference type="Proteomes" id="UP001301958"/>
    </source>
</evidence>
<reference evidence="8" key="1">
    <citation type="journal article" date="2023" name="Mol. Phylogenet. Evol.">
        <title>Genome-scale phylogeny and comparative genomics of the fungal order Sordariales.</title>
        <authorList>
            <person name="Hensen N."/>
            <person name="Bonometti L."/>
            <person name="Westerberg I."/>
            <person name="Brannstrom I.O."/>
            <person name="Guillou S."/>
            <person name="Cros-Aarteil S."/>
            <person name="Calhoun S."/>
            <person name="Haridas S."/>
            <person name="Kuo A."/>
            <person name="Mondo S."/>
            <person name="Pangilinan J."/>
            <person name="Riley R."/>
            <person name="LaButti K."/>
            <person name="Andreopoulos B."/>
            <person name="Lipzen A."/>
            <person name="Chen C."/>
            <person name="Yan M."/>
            <person name="Daum C."/>
            <person name="Ng V."/>
            <person name="Clum A."/>
            <person name="Steindorff A."/>
            <person name="Ohm R.A."/>
            <person name="Martin F."/>
            <person name="Silar P."/>
            <person name="Natvig D.O."/>
            <person name="Lalanne C."/>
            <person name="Gautier V."/>
            <person name="Ament-Velasquez S.L."/>
            <person name="Kruys A."/>
            <person name="Hutchinson M.I."/>
            <person name="Powell A.J."/>
            <person name="Barry K."/>
            <person name="Miller A.N."/>
            <person name="Grigoriev I.V."/>
            <person name="Debuchy R."/>
            <person name="Gladieux P."/>
            <person name="Hiltunen Thoren M."/>
            <person name="Johannesson H."/>
        </authorList>
    </citation>
    <scope>NUCLEOTIDE SEQUENCE</scope>
    <source>
        <strain evidence="8">CBS 990.96</strain>
    </source>
</reference>
<proteinExistence type="predicted"/>
<keyword evidence="1" id="KW-0444">Lipid biosynthesis</keyword>
<dbReference type="Pfam" id="PF13720">
    <property type="entry name" value="Acetyltransf_11"/>
    <property type="match status" value="1"/>
</dbReference>
<dbReference type="Proteomes" id="UP001301958">
    <property type="component" value="Unassembled WGS sequence"/>
</dbReference>
<dbReference type="InterPro" id="IPR010137">
    <property type="entry name" value="Lipid_A_LpxA"/>
</dbReference>
<evidence type="ECO:0000256" key="4">
    <source>
        <dbReference type="ARBA" id="ARBA00023098"/>
    </source>
</evidence>
<dbReference type="Pfam" id="PF00132">
    <property type="entry name" value="Hexapep"/>
    <property type="match status" value="2"/>
</dbReference>
<feature type="domain" description="UDP N-acetylglucosamine O-acyltransferase C-terminal" evidence="7">
    <location>
        <begin position="200"/>
        <end position="235"/>
    </location>
</feature>
<organism evidence="8 9">
    <name type="scientific">Podospora fimiseda</name>
    <dbReference type="NCBI Taxonomy" id="252190"/>
    <lineage>
        <taxon>Eukaryota</taxon>
        <taxon>Fungi</taxon>
        <taxon>Dikarya</taxon>
        <taxon>Ascomycota</taxon>
        <taxon>Pezizomycotina</taxon>
        <taxon>Sordariomycetes</taxon>
        <taxon>Sordariomycetidae</taxon>
        <taxon>Sordariales</taxon>
        <taxon>Podosporaceae</taxon>
        <taxon>Podospora</taxon>
    </lineage>
</organism>
<keyword evidence="5" id="KW-0012">Acyltransferase</keyword>
<dbReference type="InterPro" id="IPR011004">
    <property type="entry name" value="Trimer_LpxA-like_sf"/>
</dbReference>
<evidence type="ECO:0000256" key="2">
    <source>
        <dbReference type="ARBA" id="ARBA00022556"/>
    </source>
</evidence>
<evidence type="ECO:0000256" key="6">
    <source>
        <dbReference type="SAM" id="MobiDB-lite"/>
    </source>
</evidence>
<dbReference type="AlphaFoldDB" id="A0AAN7GZX8"/>
<sequence length="245" mass="26188">MQHLSQSHADKAESGKNSLSGLPKNLAKVTRKSLRLTEHNITQRLDSPKIHPTSLIHPFAKISSSVQIGPFCFIGPNVSIDSHIIISGHTKIGSNCTIHPHSVLGGPSQAIADSDSSFLTIGDYCTIREHVTINLGTEATSIGNNCLIMANVHVAHDCHVGDNVILVNGVLLAGHVEVGKGAIISGEYAFLGAKTVASRDVLPFSMVKGYRGRTVGVNVVGLRRRGWGEEERIKRVEKGVVRGGK</sequence>
<keyword evidence="4" id="KW-0443">Lipid metabolism</keyword>
<protein>
    <submittedName>
        <fullName evidence="8">Trimeric LpxA-like protein</fullName>
    </submittedName>
</protein>
<evidence type="ECO:0000313" key="8">
    <source>
        <dbReference type="EMBL" id="KAK4230326.1"/>
    </source>
</evidence>
<feature type="region of interest" description="Disordered" evidence="6">
    <location>
        <begin position="1"/>
        <end position="22"/>
    </location>
</feature>
<dbReference type="GO" id="GO:0016020">
    <property type="term" value="C:membrane"/>
    <property type="evidence" value="ECO:0007669"/>
    <property type="project" value="GOC"/>
</dbReference>
<dbReference type="PANTHER" id="PTHR43480:SF1">
    <property type="entry name" value="ACYL-[ACYL-CARRIER-PROTEIN]--UDP-N-ACETYLGLUCOSAMINE O-ACYLTRANSFERASE, MITOCHONDRIAL-RELATED"/>
    <property type="match status" value="1"/>
</dbReference>
<keyword evidence="9" id="KW-1185">Reference proteome</keyword>
<accession>A0AAN7GZX8</accession>
<evidence type="ECO:0000259" key="7">
    <source>
        <dbReference type="Pfam" id="PF13720"/>
    </source>
</evidence>
<dbReference type="SUPFAM" id="SSF51161">
    <property type="entry name" value="Trimeric LpxA-like enzymes"/>
    <property type="match status" value="1"/>
</dbReference>